<dbReference type="Proteomes" id="UP001300502">
    <property type="component" value="Unassembled WGS sequence"/>
</dbReference>
<dbReference type="AlphaFoldDB" id="A0AAV9IHX0"/>
<evidence type="ECO:0000313" key="3">
    <source>
        <dbReference type="Proteomes" id="UP001300502"/>
    </source>
</evidence>
<proteinExistence type="predicted"/>
<organism evidence="2 3">
    <name type="scientific">Galdieria yellowstonensis</name>
    <dbReference type="NCBI Taxonomy" id="3028027"/>
    <lineage>
        <taxon>Eukaryota</taxon>
        <taxon>Rhodophyta</taxon>
        <taxon>Bangiophyceae</taxon>
        <taxon>Galdieriales</taxon>
        <taxon>Galdieriaceae</taxon>
        <taxon>Galdieria</taxon>
    </lineage>
</organism>
<protein>
    <submittedName>
        <fullName evidence="2">Uncharacterized protein</fullName>
    </submittedName>
</protein>
<name>A0AAV9IHX0_9RHOD</name>
<comment type="caution">
    <text evidence="2">The sequence shown here is derived from an EMBL/GenBank/DDBJ whole genome shotgun (WGS) entry which is preliminary data.</text>
</comment>
<feature type="compositionally biased region" description="Basic and acidic residues" evidence="1">
    <location>
        <begin position="25"/>
        <end position="39"/>
    </location>
</feature>
<evidence type="ECO:0000256" key="1">
    <source>
        <dbReference type="SAM" id="MobiDB-lite"/>
    </source>
</evidence>
<keyword evidence="3" id="KW-1185">Reference proteome</keyword>
<dbReference type="EMBL" id="JANCYU010000047">
    <property type="protein sequence ID" value="KAK4527052.1"/>
    <property type="molecule type" value="Genomic_DNA"/>
</dbReference>
<feature type="region of interest" description="Disordered" evidence="1">
    <location>
        <begin position="1"/>
        <end position="50"/>
    </location>
</feature>
<sequence>MGGDSNKPNRGNFSFSRPRGRGGRGRKDSGNNSKTENRVQKGVQRSSAAEFQQDLQISASNRINNVPQNTRFNADEVERNLQQRYEEALNSALQNASGTKLCKTNHKPWSKGSAPVISSKDFLAALLVAQKDFENNHSARSSEK</sequence>
<accession>A0AAV9IHX0</accession>
<gene>
    <name evidence="2" type="ORF">GAYE_SCF34G4973</name>
</gene>
<evidence type="ECO:0000313" key="2">
    <source>
        <dbReference type="EMBL" id="KAK4527052.1"/>
    </source>
</evidence>
<reference evidence="2 3" key="1">
    <citation type="submission" date="2022-07" db="EMBL/GenBank/DDBJ databases">
        <title>Genome-wide signatures of adaptation to extreme environments.</title>
        <authorList>
            <person name="Cho C.H."/>
            <person name="Yoon H.S."/>
        </authorList>
    </citation>
    <scope>NUCLEOTIDE SEQUENCE [LARGE SCALE GENOMIC DNA]</scope>
    <source>
        <strain evidence="2 3">108.79 E11</strain>
    </source>
</reference>